<dbReference type="RefSeq" id="WP_163301965.1">
    <property type="nucleotide sequence ID" value="NZ_JAAGRQ010000031.1"/>
</dbReference>
<evidence type="ECO:0000256" key="6">
    <source>
        <dbReference type="PIRSR" id="PIRSR004762-2"/>
    </source>
</evidence>
<feature type="binding site" evidence="5">
    <location>
        <position position="47"/>
    </location>
    <ligand>
        <name>[4Fe-4S] cluster</name>
        <dbReference type="ChEBI" id="CHEBI:49883"/>
        <note>4Fe-4S-S-AdoMet</note>
    </ligand>
</feature>
<dbReference type="EMBL" id="JAAGRQ010000031">
    <property type="protein sequence ID" value="NDY56917.1"/>
    <property type="molecule type" value="Genomic_DNA"/>
</dbReference>
<dbReference type="InterPro" id="IPR058240">
    <property type="entry name" value="rSAM_sf"/>
</dbReference>
<dbReference type="InterPro" id="IPR034422">
    <property type="entry name" value="HydE/PylB-like"/>
</dbReference>
<proteinExistence type="predicted"/>
<feature type="binding site" evidence="6">
    <location>
        <position position="121"/>
    </location>
    <ligand>
        <name>(3R)-3-methyl-D-ornithine</name>
        <dbReference type="ChEBI" id="CHEBI:64642"/>
    </ligand>
</feature>
<feature type="domain" description="Radical SAM core" evidence="7">
    <location>
        <begin position="33"/>
        <end position="250"/>
    </location>
</feature>
<keyword evidence="4 5" id="KW-0411">Iron-sulfur</keyword>
<dbReference type="InterPro" id="IPR024021">
    <property type="entry name" value="FeFe-hyd_HydE_rSAM"/>
</dbReference>
<dbReference type="PANTHER" id="PTHR43726">
    <property type="entry name" value="3-METHYLORNITHINE SYNTHASE"/>
    <property type="match status" value="1"/>
</dbReference>
<dbReference type="InterPro" id="IPR007197">
    <property type="entry name" value="rSAM"/>
</dbReference>
<keyword evidence="5" id="KW-0004">4Fe-4S</keyword>
<organism evidence="8 9">
    <name type="scientific">Desulfolutivibrio sulfodismutans</name>
    <dbReference type="NCBI Taxonomy" id="63561"/>
    <lineage>
        <taxon>Bacteria</taxon>
        <taxon>Pseudomonadati</taxon>
        <taxon>Thermodesulfobacteriota</taxon>
        <taxon>Desulfovibrionia</taxon>
        <taxon>Desulfovibrionales</taxon>
        <taxon>Desulfovibrionaceae</taxon>
        <taxon>Desulfolutivibrio</taxon>
    </lineage>
</organism>
<dbReference type="CDD" id="cd01335">
    <property type="entry name" value="Radical_SAM"/>
    <property type="match status" value="1"/>
</dbReference>
<dbReference type="SFLD" id="SFLDG01060">
    <property type="entry name" value="BATS_domain_containing"/>
    <property type="match status" value="1"/>
</dbReference>
<keyword evidence="1 5" id="KW-0949">S-adenosyl-L-methionine</keyword>
<evidence type="ECO:0000256" key="5">
    <source>
        <dbReference type="PIRSR" id="PIRSR004762-1"/>
    </source>
</evidence>
<accession>A0A7K3NLC7</accession>
<evidence type="ECO:0000313" key="9">
    <source>
        <dbReference type="Proteomes" id="UP000469724"/>
    </source>
</evidence>
<feature type="binding site" evidence="6">
    <location>
        <position position="165"/>
    </location>
    <ligand>
        <name>S-adenosyl-L-methionine</name>
        <dbReference type="ChEBI" id="CHEBI:59789"/>
    </ligand>
</feature>
<dbReference type="Proteomes" id="UP000469724">
    <property type="component" value="Unassembled WGS sequence"/>
</dbReference>
<dbReference type="GO" id="GO:0046872">
    <property type="term" value="F:metal ion binding"/>
    <property type="evidence" value="ECO:0007669"/>
    <property type="project" value="UniProtKB-KW"/>
</dbReference>
<keyword evidence="9" id="KW-1185">Reference proteome</keyword>
<comment type="caution">
    <text evidence="8">The sequence shown here is derived from an EMBL/GenBank/DDBJ whole genome shotgun (WGS) entry which is preliminary data.</text>
</comment>
<keyword evidence="2" id="KW-0479">Metal-binding</keyword>
<evidence type="ECO:0000256" key="3">
    <source>
        <dbReference type="ARBA" id="ARBA00023004"/>
    </source>
</evidence>
<comment type="cofactor">
    <cofactor evidence="5">
        <name>[4Fe-4S] cluster</name>
        <dbReference type="ChEBI" id="CHEBI:49883"/>
    </cofactor>
    <text evidence="5">Binds 1 [4Fe-4S] cluster. The cluster is coordinated with 3 cysteines and an exchangeable S-adenosyl-L-methionine.</text>
</comment>
<dbReference type="Gene3D" id="3.20.20.70">
    <property type="entry name" value="Aldolase class I"/>
    <property type="match status" value="1"/>
</dbReference>
<gene>
    <name evidence="8" type="primary">hydE</name>
    <name evidence="8" type="ORF">G3N56_09210</name>
</gene>
<dbReference type="SMART" id="SM00729">
    <property type="entry name" value="Elp3"/>
    <property type="match status" value="1"/>
</dbReference>
<dbReference type="InterPro" id="IPR013785">
    <property type="entry name" value="Aldolase_TIM"/>
</dbReference>
<dbReference type="SUPFAM" id="SSF102114">
    <property type="entry name" value="Radical SAM enzymes"/>
    <property type="match status" value="1"/>
</dbReference>
<dbReference type="NCBIfam" id="TIGR03956">
    <property type="entry name" value="rSAM_HydE"/>
    <property type="match status" value="1"/>
</dbReference>
<evidence type="ECO:0000256" key="2">
    <source>
        <dbReference type="ARBA" id="ARBA00022723"/>
    </source>
</evidence>
<keyword evidence="3 5" id="KW-0408">Iron</keyword>
<feature type="binding site" evidence="5">
    <location>
        <position position="54"/>
    </location>
    <ligand>
        <name>[4Fe-4S] cluster</name>
        <dbReference type="ChEBI" id="CHEBI:49883"/>
        <note>4Fe-4S-S-AdoMet</note>
    </ligand>
</feature>
<dbReference type="SFLD" id="SFLDS00029">
    <property type="entry name" value="Radical_SAM"/>
    <property type="match status" value="1"/>
</dbReference>
<evidence type="ECO:0000256" key="1">
    <source>
        <dbReference type="ARBA" id="ARBA00022691"/>
    </source>
</evidence>
<evidence type="ECO:0000259" key="7">
    <source>
        <dbReference type="PROSITE" id="PS51918"/>
    </source>
</evidence>
<dbReference type="InterPro" id="IPR006638">
    <property type="entry name" value="Elp3/MiaA/NifB-like_rSAM"/>
</dbReference>
<evidence type="ECO:0000313" key="8">
    <source>
        <dbReference type="EMBL" id="NDY56917.1"/>
    </source>
</evidence>
<dbReference type="GO" id="GO:0016740">
    <property type="term" value="F:transferase activity"/>
    <property type="evidence" value="ECO:0007669"/>
    <property type="project" value="TreeGrafter"/>
</dbReference>
<dbReference type="AlphaFoldDB" id="A0A7K3NLC7"/>
<protein>
    <submittedName>
        <fullName evidence="8">[FeFe] hydrogenase H-cluster radical SAM maturase HydE</fullName>
    </submittedName>
</protein>
<dbReference type="PROSITE" id="PS51918">
    <property type="entry name" value="RADICAL_SAM"/>
    <property type="match status" value="1"/>
</dbReference>
<dbReference type="GO" id="GO:0051539">
    <property type="term" value="F:4 iron, 4 sulfur cluster binding"/>
    <property type="evidence" value="ECO:0007669"/>
    <property type="project" value="UniProtKB-KW"/>
</dbReference>
<feature type="binding site" evidence="6">
    <location>
        <position position="146"/>
    </location>
    <ligand>
        <name>(3R)-3-methyl-D-ornithine</name>
        <dbReference type="ChEBI" id="CHEBI:64642"/>
    </ligand>
</feature>
<dbReference type="PIRSF" id="PIRSF004762">
    <property type="entry name" value="CHP00423"/>
    <property type="match status" value="1"/>
</dbReference>
<feature type="binding site" evidence="6">
    <location>
        <position position="157"/>
    </location>
    <ligand>
        <name>S-adenosyl-L-methionine</name>
        <dbReference type="ChEBI" id="CHEBI:59789"/>
    </ligand>
</feature>
<name>A0A7K3NLC7_9BACT</name>
<sequence>MDAKDILAALQDEAGQENLFRQADEVRRRYCGDVAQLRGVVHFSNCCCRDDLYCGLRKSNTDIKRFRMTGDQIVETAMAIAEAGLGTVVLQSGEDYHYTRELLCSVIRRIVDNADVAVTLSLGERPDDDLRAFRDAGASRYLMKHETMNPDLYARMRPGLRLTDRLRTIETLRSLGYQTGVGNVVGLPGQTDEDLAADIAFFQDFQPDMVNIGPFIPHADTPLRGEAVGDMDRMLRVFALTRIVTGNTHLAAANTVATLAPEDGQYRAFVQGGANVIMPNCNPFLKSKTDKIEYEFQITTKKRYVSIAEAKDVLRRAGRETAAGKGDSLKMQGGTCD</sequence>
<dbReference type="Pfam" id="PF04055">
    <property type="entry name" value="Radical_SAM"/>
    <property type="match status" value="1"/>
</dbReference>
<reference evidence="8 9" key="1">
    <citation type="submission" date="2020-02" db="EMBL/GenBank/DDBJ databases">
        <title>Comparative genomics of sulfur disproportionating microorganisms.</title>
        <authorList>
            <person name="Ward L.M."/>
            <person name="Bertran E."/>
            <person name="Johnston D.T."/>
        </authorList>
    </citation>
    <scope>NUCLEOTIDE SEQUENCE [LARGE SCALE GENOMIC DNA]</scope>
    <source>
        <strain evidence="8 9">DSM 3696</strain>
    </source>
</reference>
<evidence type="ECO:0000256" key="4">
    <source>
        <dbReference type="ARBA" id="ARBA00023014"/>
    </source>
</evidence>
<dbReference type="PANTHER" id="PTHR43726:SF1">
    <property type="entry name" value="BIOTIN SYNTHASE"/>
    <property type="match status" value="1"/>
</dbReference>